<name>A0A370DEN6_9GAMM</name>
<dbReference type="InterPro" id="IPR007215">
    <property type="entry name" value="Sulphur_relay_TusB/DsrH"/>
</dbReference>
<evidence type="ECO:0000313" key="2">
    <source>
        <dbReference type="Proteomes" id="UP000254266"/>
    </source>
</evidence>
<dbReference type="NCBIfam" id="TIGR03011">
    <property type="entry name" value="sulf_tusB_dsrH"/>
    <property type="match status" value="1"/>
</dbReference>
<sequence length="97" mass="10619">MLHTINKSPFNTSSLESCIRFVSADDVVLLFEDAVYAATGNTNKSYLVESLLKTCKVYALSADIKARGVDDLIAGVETTDYDGFVDLVEAHNVQAWL</sequence>
<dbReference type="SUPFAM" id="SSF75169">
    <property type="entry name" value="DsrEFH-like"/>
    <property type="match status" value="1"/>
</dbReference>
<accession>A0A370DEN6</accession>
<dbReference type="Proteomes" id="UP000254266">
    <property type="component" value="Unassembled WGS sequence"/>
</dbReference>
<reference evidence="1 2" key="1">
    <citation type="journal article" date="2018" name="ISME J.">
        <title>Endosymbiont genomes yield clues of tubeworm success.</title>
        <authorList>
            <person name="Li Y."/>
            <person name="Liles M.R."/>
            <person name="Halanych K.M."/>
        </authorList>
    </citation>
    <scope>NUCLEOTIDE SEQUENCE [LARGE SCALE GENOMIC DNA]</scope>
    <source>
        <strain evidence="1">A1464</strain>
    </source>
</reference>
<dbReference type="GO" id="GO:0002143">
    <property type="term" value="P:tRNA wobble position uridine thiolation"/>
    <property type="evidence" value="ECO:0007669"/>
    <property type="project" value="InterPro"/>
</dbReference>
<dbReference type="EMBL" id="QFXC01000011">
    <property type="protein sequence ID" value="RDH82767.1"/>
    <property type="molecule type" value="Genomic_DNA"/>
</dbReference>
<keyword evidence="2" id="KW-1185">Reference proteome</keyword>
<organism evidence="1 2">
    <name type="scientific">endosymbiont of Galathealinum brachiosum</name>
    <dbReference type="NCBI Taxonomy" id="2200906"/>
    <lineage>
        <taxon>Bacteria</taxon>
        <taxon>Pseudomonadati</taxon>
        <taxon>Pseudomonadota</taxon>
        <taxon>Gammaproteobacteria</taxon>
        <taxon>sulfur-oxidizing symbionts</taxon>
    </lineage>
</organism>
<comment type="caution">
    <text evidence="1">The sequence shown here is derived from an EMBL/GenBank/DDBJ whole genome shotgun (WGS) entry which is preliminary data.</text>
</comment>
<dbReference type="PANTHER" id="PTHR37526:SF1">
    <property type="entry name" value="PROTEIN TUSB"/>
    <property type="match status" value="1"/>
</dbReference>
<dbReference type="Gene3D" id="3.40.1260.10">
    <property type="entry name" value="DsrEFH-like"/>
    <property type="match status" value="1"/>
</dbReference>
<gene>
    <name evidence="1" type="primary">dsrH</name>
    <name evidence="1" type="ORF">DIZ80_10855</name>
</gene>
<dbReference type="GO" id="GO:1990228">
    <property type="term" value="C:sulfurtransferase complex"/>
    <property type="evidence" value="ECO:0007669"/>
    <property type="project" value="TreeGrafter"/>
</dbReference>
<dbReference type="PANTHER" id="PTHR37526">
    <property type="entry name" value="PROTEIN TUSB"/>
    <property type="match status" value="1"/>
</dbReference>
<dbReference type="GO" id="GO:0016740">
    <property type="term" value="F:transferase activity"/>
    <property type="evidence" value="ECO:0007669"/>
    <property type="project" value="UniProtKB-KW"/>
</dbReference>
<dbReference type="InterPro" id="IPR027396">
    <property type="entry name" value="DsrEFH-like"/>
</dbReference>
<protein>
    <submittedName>
        <fullName evidence="1">Sulfurtransferase complex subunit TusB</fullName>
    </submittedName>
</protein>
<dbReference type="Pfam" id="PF04077">
    <property type="entry name" value="DsrH"/>
    <property type="match status" value="1"/>
</dbReference>
<evidence type="ECO:0000313" key="1">
    <source>
        <dbReference type="EMBL" id="RDH82767.1"/>
    </source>
</evidence>
<dbReference type="AlphaFoldDB" id="A0A370DEN6"/>
<proteinExistence type="predicted"/>